<organism evidence="1 2">
    <name type="scientific">Sphenostylis stenocarpa</name>
    <dbReference type="NCBI Taxonomy" id="92480"/>
    <lineage>
        <taxon>Eukaryota</taxon>
        <taxon>Viridiplantae</taxon>
        <taxon>Streptophyta</taxon>
        <taxon>Embryophyta</taxon>
        <taxon>Tracheophyta</taxon>
        <taxon>Spermatophyta</taxon>
        <taxon>Magnoliopsida</taxon>
        <taxon>eudicotyledons</taxon>
        <taxon>Gunneridae</taxon>
        <taxon>Pentapetalae</taxon>
        <taxon>rosids</taxon>
        <taxon>fabids</taxon>
        <taxon>Fabales</taxon>
        <taxon>Fabaceae</taxon>
        <taxon>Papilionoideae</taxon>
        <taxon>50 kb inversion clade</taxon>
        <taxon>NPAAA clade</taxon>
        <taxon>indigoferoid/millettioid clade</taxon>
        <taxon>Phaseoleae</taxon>
        <taxon>Sphenostylis</taxon>
    </lineage>
</organism>
<accession>A0AA86SAB4</accession>
<dbReference type="Proteomes" id="UP001189624">
    <property type="component" value="Chromosome 2"/>
</dbReference>
<keyword evidence="2" id="KW-1185">Reference proteome</keyword>
<name>A0AA86SAB4_9FABA</name>
<reference evidence="1" key="1">
    <citation type="submission" date="2023-10" db="EMBL/GenBank/DDBJ databases">
        <authorList>
            <person name="Domelevo Entfellner J.-B."/>
        </authorList>
    </citation>
    <scope>NUCLEOTIDE SEQUENCE</scope>
</reference>
<dbReference type="AlphaFoldDB" id="A0AA86SAB4"/>
<evidence type="ECO:0000313" key="1">
    <source>
        <dbReference type="EMBL" id="CAJ1933277.1"/>
    </source>
</evidence>
<proteinExistence type="predicted"/>
<gene>
    <name evidence="1" type="ORF">AYBTSS11_LOCUS6258</name>
</gene>
<dbReference type="EMBL" id="OY731399">
    <property type="protein sequence ID" value="CAJ1933277.1"/>
    <property type="molecule type" value="Genomic_DNA"/>
</dbReference>
<protein>
    <submittedName>
        <fullName evidence="1">Uncharacterized protein</fullName>
    </submittedName>
</protein>
<evidence type="ECO:0000313" key="2">
    <source>
        <dbReference type="Proteomes" id="UP001189624"/>
    </source>
</evidence>
<sequence length="113" mass="12302">MVEIHNNMCGLRPGNYNNGHKILQGNGMIGKLILKNDPLLSQISYRVLQLFNLGGLLTSLLLANFPPMAQYCQDLIGITLAESRHPNGSIAVKMKLEGVNRGTVDATLDLSLT</sequence>
<dbReference type="Gramene" id="rna-AYBTSS11_LOCUS6258">
    <property type="protein sequence ID" value="CAJ1933277.1"/>
    <property type="gene ID" value="gene-AYBTSS11_LOCUS6258"/>
</dbReference>